<evidence type="ECO:0000256" key="5">
    <source>
        <dbReference type="ARBA" id="ARBA00023136"/>
    </source>
</evidence>
<keyword evidence="4 7" id="KW-1133">Transmembrane helix</keyword>
<protein>
    <submittedName>
        <fullName evidence="9">DMT(Drug/metabolite transporter) superfamily permease</fullName>
    </submittedName>
</protein>
<keyword evidence="5 7" id="KW-0472">Membrane</keyword>
<keyword evidence="10" id="KW-1185">Reference proteome</keyword>
<dbReference type="RefSeq" id="WP_014403120.1">
    <property type="nucleotide sequence ID" value="NC_017033.1"/>
</dbReference>
<dbReference type="GO" id="GO:0005886">
    <property type="term" value="C:plasma membrane"/>
    <property type="evidence" value="ECO:0007669"/>
    <property type="project" value="UniProtKB-SubCell"/>
</dbReference>
<dbReference type="HOGENOM" id="CLU_042632_0_0_6"/>
<dbReference type="KEGG" id="fau:Fraau_1706"/>
<dbReference type="OrthoDB" id="9794287at2"/>
<evidence type="ECO:0000256" key="6">
    <source>
        <dbReference type="SAM" id="MobiDB-lite"/>
    </source>
</evidence>
<dbReference type="PANTHER" id="PTHR42920:SF11">
    <property type="entry name" value="INNER MEMBRANE PROTEIN YTFF"/>
    <property type="match status" value="1"/>
</dbReference>
<dbReference type="Proteomes" id="UP000005234">
    <property type="component" value="Chromosome"/>
</dbReference>
<feature type="domain" description="EamA" evidence="8">
    <location>
        <begin position="5"/>
        <end position="140"/>
    </location>
</feature>
<sequence length="344" mass="37108">MSSPAIIFAIVSALLFGFGAPLARLLLNDTSPQMLAGLLYLGSGSGLALWRLWRPSQGQEAPLRRKDLPALGLMVICGGLLGPWLLMEGLQHTDAARGSLLLNLESVATLLIAWLILREAVDRRLLLGALAIVAGSLCLSWQGQGHASQGGWLITAACLCWGIDNNATNRLSHADPVRLAMLKGLIAGPWNLLLAVAAGHALPAIGISLTAMLLGLLAYGLSLVLYILASRGLGAARSAAYFALAPFAGAAFAVAILHQPLTGLMILAALLMALGVGLHLLEDHAHEHQHEPMEHEHRHRHDEHHQHAHQPDDPPGEWHSHPHRHAPLRHSHAHYPDLHHRHRH</sequence>
<gene>
    <name evidence="9" type="ordered locus">Fraau_1706</name>
</gene>
<evidence type="ECO:0000313" key="9">
    <source>
        <dbReference type="EMBL" id="AFC86115.1"/>
    </source>
</evidence>
<feature type="region of interest" description="Disordered" evidence="6">
    <location>
        <begin position="287"/>
        <end position="329"/>
    </location>
</feature>
<proteinExistence type="predicted"/>
<dbReference type="InterPro" id="IPR000620">
    <property type="entry name" value="EamA_dom"/>
</dbReference>
<dbReference type="PANTHER" id="PTHR42920">
    <property type="entry name" value="OS03G0707200 PROTEIN-RELATED"/>
    <property type="match status" value="1"/>
</dbReference>
<feature type="compositionally biased region" description="Basic and acidic residues" evidence="6">
    <location>
        <begin position="303"/>
        <end position="320"/>
    </location>
</feature>
<dbReference type="Pfam" id="PF00892">
    <property type="entry name" value="EamA"/>
    <property type="match status" value="2"/>
</dbReference>
<evidence type="ECO:0000313" key="10">
    <source>
        <dbReference type="Proteomes" id="UP000005234"/>
    </source>
</evidence>
<name>H8KYP4_FRAAD</name>
<evidence type="ECO:0000259" key="8">
    <source>
        <dbReference type="Pfam" id="PF00892"/>
    </source>
</evidence>
<dbReference type="EMBL" id="CP003350">
    <property type="protein sequence ID" value="AFC86115.1"/>
    <property type="molecule type" value="Genomic_DNA"/>
</dbReference>
<feature type="domain" description="EamA" evidence="8">
    <location>
        <begin position="151"/>
        <end position="278"/>
    </location>
</feature>
<dbReference type="InterPro" id="IPR037185">
    <property type="entry name" value="EmrE-like"/>
</dbReference>
<feature type="transmembrane region" description="Helical" evidence="7">
    <location>
        <begin position="263"/>
        <end position="281"/>
    </location>
</feature>
<evidence type="ECO:0000256" key="1">
    <source>
        <dbReference type="ARBA" id="ARBA00004651"/>
    </source>
</evidence>
<evidence type="ECO:0000256" key="3">
    <source>
        <dbReference type="ARBA" id="ARBA00022692"/>
    </source>
</evidence>
<accession>H8KYP4</accession>
<dbReference type="InterPro" id="IPR051258">
    <property type="entry name" value="Diverse_Substrate_Transporter"/>
</dbReference>
<reference evidence="9" key="1">
    <citation type="submission" date="2012-02" db="EMBL/GenBank/DDBJ databases">
        <title>The complete genome of Frateuria aurantia DSM 6220.</title>
        <authorList>
            <consortium name="US DOE Joint Genome Institute (JGI-PGF)"/>
            <person name="Lucas S."/>
            <person name="Copeland A."/>
            <person name="Lapidus A."/>
            <person name="Glavina del Rio T."/>
            <person name="Dalin E."/>
            <person name="Tice H."/>
            <person name="Bruce D."/>
            <person name="Goodwin L."/>
            <person name="Pitluck S."/>
            <person name="Peters L."/>
            <person name="Ovchinnikova G."/>
            <person name="Teshima H."/>
            <person name="Kyrpides N."/>
            <person name="Mavromatis K."/>
            <person name="Ivanova N."/>
            <person name="Brettin T."/>
            <person name="Detter J.C."/>
            <person name="Han C."/>
            <person name="Larimer F."/>
            <person name="Land M."/>
            <person name="Hauser L."/>
            <person name="Markowitz V."/>
            <person name="Cheng J.-F."/>
            <person name="Hugenholtz P."/>
            <person name="Woyke T."/>
            <person name="Wu D."/>
            <person name="Brambilla E."/>
            <person name="Klenk H.-P."/>
            <person name="Eisen J.A."/>
        </authorList>
    </citation>
    <scope>NUCLEOTIDE SEQUENCE</scope>
    <source>
        <strain evidence="9">DSM 6220</strain>
    </source>
</reference>
<comment type="subcellular location">
    <subcellularLocation>
        <location evidence="1">Cell membrane</location>
        <topology evidence="1">Multi-pass membrane protein</topology>
    </subcellularLocation>
</comment>
<dbReference type="SUPFAM" id="SSF103481">
    <property type="entry name" value="Multidrug resistance efflux transporter EmrE"/>
    <property type="match status" value="2"/>
</dbReference>
<organism evidence="9 10">
    <name type="scientific">Frateuria aurantia (strain ATCC 33424 / DSM 6220 / KCTC 2777 / LMG 1558 / NBRC 3245 / NCIMB 13370)</name>
    <name type="common">Acetobacter aurantius</name>
    <dbReference type="NCBI Taxonomy" id="767434"/>
    <lineage>
        <taxon>Bacteria</taxon>
        <taxon>Pseudomonadati</taxon>
        <taxon>Pseudomonadota</taxon>
        <taxon>Gammaproteobacteria</taxon>
        <taxon>Lysobacterales</taxon>
        <taxon>Rhodanobacteraceae</taxon>
        <taxon>Frateuria</taxon>
    </lineage>
</organism>
<feature type="transmembrane region" description="Helical" evidence="7">
    <location>
        <begin position="68"/>
        <end position="86"/>
    </location>
</feature>
<feature type="compositionally biased region" description="Basic and acidic residues" evidence="6">
    <location>
        <begin position="287"/>
        <end position="296"/>
    </location>
</feature>
<evidence type="ECO:0000256" key="4">
    <source>
        <dbReference type="ARBA" id="ARBA00022989"/>
    </source>
</evidence>
<feature type="transmembrane region" description="Helical" evidence="7">
    <location>
        <begin position="239"/>
        <end position="257"/>
    </location>
</feature>
<dbReference type="AlphaFoldDB" id="H8KYP4"/>
<keyword evidence="3 7" id="KW-0812">Transmembrane</keyword>
<feature type="transmembrane region" description="Helical" evidence="7">
    <location>
        <begin position="35"/>
        <end position="53"/>
    </location>
</feature>
<evidence type="ECO:0000256" key="7">
    <source>
        <dbReference type="SAM" id="Phobius"/>
    </source>
</evidence>
<feature type="transmembrane region" description="Helical" evidence="7">
    <location>
        <begin position="98"/>
        <end position="117"/>
    </location>
</feature>
<feature type="transmembrane region" description="Helical" evidence="7">
    <location>
        <begin position="204"/>
        <end position="227"/>
    </location>
</feature>
<dbReference type="eggNOG" id="COG0697">
    <property type="taxonomic scope" value="Bacteria"/>
</dbReference>
<keyword evidence="2" id="KW-1003">Cell membrane</keyword>
<evidence type="ECO:0000256" key="2">
    <source>
        <dbReference type="ARBA" id="ARBA00022475"/>
    </source>
</evidence>